<sequence>MRTKKVRKLKITKGEKMLYAGAFLSVIFTLALQVFCGANIGNLNMSVEKLRYDIESQEKKNESLTMKVNELTSFDKVKDIVKEMGLEYNNDNIIIINK</sequence>
<organism evidence="1 2">
    <name type="scientific">Candidatus Fimihabitans intestinipullorum</name>
    <dbReference type="NCBI Taxonomy" id="2840820"/>
    <lineage>
        <taxon>Bacteria</taxon>
        <taxon>Bacillati</taxon>
        <taxon>Mycoplasmatota</taxon>
        <taxon>Mycoplasmatota incertae sedis</taxon>
        <taxon>Candidatus Fimihabitans</taxon>
    </lineage>
</organism>
<comment type="caution">
    <text evidence="1">The sequence shown here is derived from an EMBL/GenBank/DDBJ whole genome shotgun (WGS) entry which is preliminary data.</text>
</comment>
<proteinExistence type="predicted"/>
<dbReference type="EMBL" id="DVML01000030">
    <property type="protein sequence ID" value="HIU22967.1"/>
    <property type="molecule type" value="Genomic_DNA"/>
</dbReference>
<reference evidence="1" key="1">
    <citation type="submission" date="2020-10" db="EMBL/GenBank/DDBJ databases">
        <authorList>
            <person name="Gilroy R."/>
        </authorList>
    </citation>
    <scope>NUCLEOTIDE SEQUENCE</scope>
    <source>
        <strain evidence="1">CHK197-8231</strain>
    </source>
</reference>
<evidence type="ECO:0008006" key="3">
    <source>
        <dbReference type="Google" id="ProtNLM"/>
    </source>
</evidence>
<name>A0A9D1HVB3_9BACT</name>
<gene>
    <name evidence="1" type="ORF">IAD49_05240</name>
</gene>
<reference evidence="1" key="2">
    <citation type="journal article" date="2021" name="PeerJ">
        <title>Extensive microbial diversity within the chicken gut microbiome revealed by metagenomics and culture.</title>
        <authorList>
            <person name="Gilroy R."/>
            <person name="Ravi A."/>
            <person name="Getino M."/>
            <person name="Pursley I."/>
            <person name="Horton D.L."/>
            <person name="Alikhan N.F."/>
            <person name="Baker D."/>
            <person name="Gharbi K."/>
            <person name="Hall N."/>
            <person name="Watson M."/>
            <person name="Adriaenssens E.M."/>
            <person name="Foster-Nyarko E."/>
            <person name="Jarju S."/>
            <person name="Secka A."/>
            <person name="Antonio M."/>
            <person name="Oren A."/>
            <person name="Chaudhuri R.R."/>
            <person name="La Ragione R."/>
            <person name="Hildebrand F."/>
            <person name="Pallen M.J."/>
        </authorList>
    </citation>
    <scope>NUCLEOTIDE SEQUENCE</scope>
    <source>
        <strain evidence="1">CHK197-8231</strain>
    </source>
</reference>
<dbReference type="AlphaFoldDB" id="A0A9D1HVB3"/>
<protein>
    <recommendedName>
        <fullName evidence="3">Cell division protein FtsL</fullName>
    </recommendedName>
</protein>
<evidence type="ECO:0000313" key="1">
    <source>
        <dbReference type="EMBL" id="HIU22967.1"/>
    </source>
</evidence>
<evidence type="ECO:0000313" key="2">
    <source>
        <dbReference type="Proteomes" id="UP000824087"/>
    </source>
</evidence>
<dbReference type="Proteomes" id="UP000824087">
    <property type="component" value="Unassembled WGS sequence"/>
</dbReference>
<accession>A0A9D1HVB3</accession>